<evidence type="ECO:0000259" key="9">
    <source>
        <dbReference type="Pfam" id="PF12704"/>
    </source>
</evidence>
<feature type="transmembrane region" description="Helical" evidence="7">
    <location>
        <begin position="281"/>
        <end position="310"/>
    </location>
</feature>
<gene>
    <name evidence="10" type="ORF">GCM10008906_20140</name>
</gene>
<dbReference type="RefSeq" id="WP_343761326.1">
    <property type="nucleotide sequence ID" value="NZ_BAAACG010000009.1"/>
</dbReference>
<sequence>MKLKDSIKMSFNDLKNRKFRTFITCFSVSIGVALIIIMSSLGQGLKNWAKTQANTMNNLKTIAVSPKEDGKKQLNKDTISEFKKIKGVVSLSSRLNSTITSTNLNNKSTSTTSIIGIDLKNKTFLNSDIEIVKSKNKNGSPILYGKDLDSTSQNEALVGEVYLKRLGIKDFKNALNKTIKLNLEIPNKRPLSISLKIKGIINKSYKVESRKIIVPLDIAEKFNNYAEGLSTSSLTGKLSSVVLETNNMNDTEKVASKVKSKGFEASTNAKQIKQSKSQMDILNALLIAGGVIVLLVSSIGVVNTMSMAVYEKTKSIGIMKALGASKKNIKGIFLVQSASLGFLGGLLGFIIYLIAYTSLDKYLVNMISKKGSASMDSFLVFNPTFILIAILLATIISMIAGLIPSSKAAKLDPVETLSYE</sequence>
<keyword evidence="11" id="KW-1185">Reference proteome</keyword>
<evidence type="ECO:0000256" key="1">
    <source>
        <dbReference type="ARBA" id="ARBA00004651"/>
    </source>
</evidence>
<keyword evidence="2" id="KW-1003">Cell membrane</keyword>
<dbReference type="InterPro" id="IPR025857">
    <property type="entry name" value="MacB_PCD"/>
</dbReference>
<dbReference type="InterPro" id="IPR003838">
    <property type="entry name" value="ABC3_permease_C"/>
</dbReference>
<reference evidence="11" key="1">
    <citation type="journal article" date="2019" name="Int. J. Syst. Evol. Microbiol.">
        <title>The Global Catalogue of Microorganisms (GCM) 10K type strain sequencing project: providing services to taxonomists for standard genome sequencing and annotation.</title>
        <authorList>
            <consortium name="The Broad Institute Genomics Platform"/>
            <consortium name="The Broad Institute Genome Sequencing Center for Infectious Disease"/>
            <person name="Wu L."/>
            <person name="Ma J."/>
        </authorList>
    </citation>
    <scope>NUCLEOTIDE SEQUENCE [LARGE SCALE GENOMIC DNA]</scope>
    <source>
        <strain evidence="11">JCM 1407</strain>
    </source>
</reference>
<evidence type="ECO:0000259" key="8">
    <source>
        <dbReference type="Pfam" id="PF02687"/>
    </source>
</evidence>
<evidence type="ECO:0000256" key="2">
    <source>
        <dbReference type="ARBA" id="ARBA00022475"/>
    </source>
</evidence>
<evidence type="ECO:0000313" key="10">
    <source>
        <dbReference type="EMBL" id="GAA0740302.1"/>
    </source>
</evidence>
<name>A0ABP3UT08_9CLOT</name>
<evidence type="ECO:0000313" key="11">
    <source>
        <dbReference type="Proteomes" id="UP001501510"/>
    </source>
</evidence>
<proteinExistence type="inferred from homology"/>
<comment type="caution">
    <text evidence="10">The sequence shown here is derived from an EMBL/GenBank/DDBJ whole genome shotgun (WGS) entry which is preliminary data.</text>
</comment>
<feature type="domain" description="MacB-like periplasmic core" evidence="9">
    <location>
        <begin position="21"/>
        <end position="259"/>
    </location>
</feature>
<comment type="subcellular location">
    <subcellularLocation>
        <location evidence="1">Cell membrane</location>
        <topology evidence="1">Multi-pass membrane protein</topology>
    </subcellularLocation>
</comment>
<feature type="transmembrane region" description="Helical" evidence="7">
    <location>
        <begin position="379"/>
        <end position="403"/>
    </location>
</feature>
<comment type="similarity">
    <text evidence="6">Belongs to the ABC-4 integral membrane protein family.</text>
</comment>
<feature type="transmembrane region" description="Helical" evidence="7">
    <location>
        <begin position="331"/>
        <end position="359"/>
    </location>
</feature>
<dbReference type="PANTHER" id="PTHR30572:SF4">
    <property type="entry name" value="ABC TRANSPORTER PERMEASE YTRF"/>
    <property type="match status" value="1"/>
</dbReference>
<accession>A0ABP3UT08</accession>
<evidence type="ECO:0000256" key="4">
    <source>
        <dbReference type="ARBA" id="ARBA00022989"/>
    </source>
</evidence>
<evidence type="ECO:0000256" key="6">
    <source>
        <dbReference type="ARBA" id="ARBA00038076"/>
    </source>
</evidence>
<evidence type="ECO:0000256" key="3">
    <source>
        <dbReference type="ARBA" id="ARBA00022692"/>
    </source>
</evidence>
<protein>
    <submittedName>
        <fullName evidence="10">ABC transporter permease</fullName>
    </submittedName>
</protein>
<dbReference type="Pfam" id="PF12704">
    <property type="entry name" value="MacB_PCD"/>
    <property type="match status" value="1"/>
</dbReference>
<keyword evidence="4 7" id="KW-1133">Transmembrane helix</keyword>
<dbReference type="Pfam" id="PF02687">
    <property type="entry name" value="FtsX"/>
    <property type="match status" value="1"/>
</dbReference>
<dbReference type="EMBL" id="BAAACG010000009">
    <property type="protein sequence ID" value="GAA0740302.1"/>
    <property type="molecule type" value="Genomic_DNA"/>
</dbReference>
<organism evidence="10 11">
    <name type="scientific">Clostridium oceanicum</name>
    <dbReference type="NCBI Taxonomy" id="1543"/>
    <lineage>
        <taxon>Bacteria</taxon>
        <taxon>Bacillati</taxon>
        <taxon>Bacillota</taxon>
        <taxon>Clostridia</taxon>
        <taxon>Eubacteriales</taxon>
        <taxon>Clostridiaceae</taxon>
        <taxon>Clostridium</taxon>
    </lineage>
</organism>
<feature type="transmembrane region" description="Helical" evidence="7">
    <location>
        <begin position="21"/>
        <end position="42"/>
    </location>
</feature>
<keyword evidence="5 7" id="KW-0472">Membrane</keyword>
<keyword evidence="3 7" id="KW-0812">Transmembrane</keyword>
<dbReference type="InterPro" id="IPR050250">
    <property type="entry name" value="Macrolide_Exporter_MacB"/>
</dbReference>
<dbReference type="Proteomes" id="UP001501510">
    <property type="component" value="Unassembled WGS sequence"/>
</dbReference>
<feature type="domain" description="ABC3 transporter permease C-terminal" evidence="8">
    <location>
        <begin position="290"/>
        <end position="413"/>
    </location>
</feature>
<evidence type="ECO:0000256" key="7">
    <source>
        <dbReference type="SAM" id="Phobius"/>
    </source>
</evidence>
<dbReference type="PANTHER" id="PTHR30572">
    <property type="entry name" value="MEMBRANE COMPONENT OF TRANSPORTER-RELATED"/>
    <property type="match status" value="1"/>
</dbReference>
<evidence type="ECO:0000256" key="5">
    <source>
        <dbReference type="ARBA" id="ARBA00023136"/>
    </source>
</evidence>